<keyword evidence="11" id="KW-0969">Cilium</keyword>
<feature type="transmembrane region" description="Helical" evidence="10">
    <location>
        <begin position="141"/>
        <end position="164"/>
    </location>
</feature>
<dbReference type="NCBIfam" id="TIGR01400">
    <property type="entry name" value="fliR"/>
    <property type="match status" value="1"/>
</dbReference>
<dbReference type="PANTHER" id="PTHR30065">
    <property type="entry name" value="FLAGELLAR BIOSYNTHETIC PROTEIN FLIR"/>
    <property type="match status" value="1"/>
</dbReference>
<evidence type="ECO:0000256" key="6">
    <source>
        <dbReference type="ARBA" id="ARBA00022989"/>
    </source>
</evidence>
<evidence type="ECO:0000256" key="9">
    <source>
        <dbReference type="NCBIfam" id="TIGR01400"/>
    </source>
</evidence>
<evidence type="ECO:0000313" key="12">
    <source>
        <dbReference type="Proteomes" id="UP001157353"/>
    </source>
</evidence>
<sequence length="276" mass="30354">MWVNDHVEATLAMEYSAELLMNWIATYIWSFTRIAAMLMVMVVVGSRTTPKRVRLFYALAVTIAVFPILPAAPMDIELFSVASAFVILQQLLIGIAIGTISIFVVQTFVVAGQIIAMQTSLGFASMADPMSGQSSPVVGQFYVLLVTLLFLGVDGHLLMIELIVRSFETLPISMKGLLATDYQKLAGWFSVMFQAALAFSIASMVAMLLVNLSFGIMTKAAPQLNIFSLGFSISMVFGLFVLWITLINVPTHFENQWLRGITTMCELLNGVCEKQP</sequence>
<keyword evidence="7 10" id="KW-0472">Membrane</keyword>
<feature type="transmembrane region" description="Helical" evidence="10">
    <location>
        <begin position="226"/>
        <end position="249"/>
    </location>
</feature>
<keyword evidence="12" id="KW-1185">Reference proteome</keyword>
<evidence type="ECO:0000256" key="8">
    <source>
        <dbReference type="ARBA" id="ARBA00023143"/>
    </source>
</evidence>
<keyword evidence="6 10" id="KW-1133">Transmembrane helix</keyword>
<feature type="transmembrane region" description="Helical" evidence="10">
    <location>
        <begin position="185"/>
        <end position="214"/>
    </location>
</feature>
<name>A0ABQ6DWT1_9GAMM</name>
<keyword evidence="5 10" id="KW-0812">Transmembrane</keyword>
<organism evidence="11 12">
    <name type="scientific">Psychromonas marina</name>
    <dbReference type="NCBI Taxonomy" id="88364"/>
    <lineage>
        <taxon>Bacteria</taxon>
        <taxon>Pseudomonadati</taxon>
        <taxon>Pseudomonadota</taxon>
        <taxon>Gammaproteobacteria</taxon>
        <taxon>Alteromonadales</taxon>
        <taxon>Psychromonadaceae</taxon>
        <taxon>Psychromonas</taxon>
    </lineage>
</organism>
<dbReference type="InterPro" id="IPR006303">
    <property type="entry name" value="FliR"/>
</dbReference>
<dbReference type="Proteomes" id="UP001157353">
    <property type="component" value="Unassembled WGS sequence"/>
</dbReference>
<comment type="function">
    <text evidence="1 10">Role in flagellar biosynthesis.</text>
</comment>
<evidence type="ECO:0000256" key="7">
    <source>
        <dbReference type="ARBA" id="ARBA00023136"/>
    </source>
</evidence>
<keyword evidence="11" id="KW-0282">Flagellum</keyword>
<dbReference type="EMBL" id="BSPQ01000001">
    <property type="protein sequence ID" value="GLS89453.1"/>
    <property type="molecule type" value="Genomic_DNA"/>
</dbReference>
<comment type="similarity">
    <text evidence="2 10">Belongs to the FliR/MopE/SpaR family.</text>
</comment>
<gene>
    <name evidence="11" type="primary">fliR</name>
    <name evidence="11" type="ORF">GCM10007916_05200</name>
</gene>
<proteinExistence type="inferred from homology"/>
<keyword evidence="11" id="KW-0966">Cell projection</keyword>
<accession>A0ABQ6DWT1</accession>
<dbReference type="PANTHER" id="PTHR30065:SF8">
    <property type="entry name" value="FLAGELLAR BIOSYNTHETIC PROTEIN FLIR"/>
    <property type="match status" value="1"/>
</dbReference>
<evidence type="ECO:0000256" key="10">
    <source>
        <dbReference type="RuleBase" id="RU362071"/>
    </source>
</evidence>
<protein>
    <recommendedName>
        <fullName evidence="3 9">Flagellar biosynthetic protein FliR</fullName>
    </recommendedName>
</protein>
<evidence type="ECO:0000256" key="2">
    <source>
        <dbReference type="ARBA" id="ARBA00009772"/>
    </source>
</evidence>
<dbReference type="Pfam" id="PF01311">
    <property type="entry name" value="Bac_export_1"/>
    <property type="match status" value="1"/>
</dbReference>
<evidence type="ECO:0000256" key="5">
    <source>
        <dbReference type="ARBA" id="ARBA00022692"/>
    </source>
</evidence>
<feature type="transmembrane region" description="Helical" evidence="10">
    <location>
        <begin position="20"/>
        <end position="43"/>
    </location>
</feature>
<keyword evidence="8 10" id="KW-0975">Bacterial flagellum</keyword>
<dbReference type="PRINTS" id="PR00953">
    <property type="entry name" value="TYPE3IMRPROT"/>
</dbReference>
<feature type="transmembrane region" description="Helical" evidence="10">
    <location>
        <begin position="55"/>
        <end position="72"/>
    </location>
</feature>
<keyword evidence="4 10" id="KW-1003">Cell membrane</keyword>
<evidence type="ECO:0000313" key="11">
    <source>
        <dbReference type="EMBL" id="GLS89453.1"/>
    </source>
</evidence>
<dbReference type="InterPro" id="IPR002010">
    <property type="entry name" value="T3SS_IM_R"/>
</dbReference>
<evidence type="ECO:0000256" key="1">
    <source>
        <dbReference type="ARBA" id="ARBA00002578"/>
    </source>
</evidence>
<reference evidence="12" key="1">
    <citation type="journal article" date="2019" name="Int. J. Syst. Evol. Microbiol.">
        <title>The Global Catalogue of Microorganisms (GCM) 10K type strain sequencing project: providing services to taxonomists for standard genome sequencing and annotation.</title>
        <authorList>
            <consortium name="The Broad Institute Genomics Platform"/>
            <consortium name="The Broad Institute Genome Sequencing Center for Infectious Disease"/>
            <person name="Wu L."/>
            <person name="Ma J."/>
        </authorList>
    </citation>
    <scope>NUCLEOTIDE SEQUENCE [LARGE SCALE GENOMIC DNA]</scope>
    <source>
        <strain evidence="12">NBRC 103166</strain>
    </source>
</reference>
<comment type="subcellular location">
    <subcellularLocation>
        <location evidence="10">Cell membrane</location>
        <topology evidence="10">Multi-pass membrane protein</topology>
    </subcellularLocation>
    <subcellularLocation>
        <location evidence="10">Bacterial flagellum basal body</location>
    </subcellularLocation>
</comment>
<evidence type="ECO:0000256" key="4">
    <source>
        <dbReference type="ARBA" id="ARBA00022475"/>
    </source>
</evidence>
<comment type="caution">
    <text evidence="11">The sequence shown here is derived from an EMBL/GenBank/DDBJ whole genome shotgun (WGS) entry which is preliminary data.</text>
</comment>
<evidence type="ECO:0000256" key="3">
    <source>
        <dbReference type="ARBA" id="ARBA00021717"/>
    </source>
</evidence>